<dbReference type="InterPro" id="IPR001296">
    <property type="entry name" value="Glyco_trans_1"/>
</dbReference>
<dbReference type="InterPro" id="IPR028098">
    <property type="entry name" value="Glyco_trans_4-like_N"/>
</dbReference>
<dbReference type="GO" id="GO:0016757">
    <property type="term" value="F:glycosyltransferase activity"/>
    <property type="evidence" value="ECO:0007669"/>
    <property type="project" value="InterPro"/>
</dbReference>
<dbReference type="Pfam" id="PF00534">
    <property type="entry name" value="Glycos_transf_1"/>
    <property type="match status" value="1"/>
</dbReference>
<dbReference type="AlphaFoldDB" id="A0A926DIG9"/>
<accession>A0A926DIG9</accession>
<organism evidence="3 4">
    <name type="scientific">Guopingia tenuis</name>
    <dbReference type="NCBI Taxonomy" id="2763656"/>
    <lineage>
        <taxon>Bacteria</taxon>
        <taxon>Bacillati</taxon>
        <taxon>Bacillota</taxon>
        <taxon>Clostridia</taxon>
        <taxon>Christensenellales</taxon>
        <taxon>Christensenellaceae</taxon>
        <taxon>Guopingia</taxon>
    </lineage>
</organism>
<dbReference type="SUPFAM" id="SSF53756">
    <property type="entry name" value="UDP-Glycosyltransferase/glycogen phosphorylase"/>
    <property type="match status" value="1"/>
</dbReference>
<evidence type="ECO:0000313" key="3">
    <source>
        <dbReference type="EMBL" id="MBC8538387.1"/>
    </source>
</evidence>
<keyword evidence="4" id="KW-1185">Reference proteome</keyword>
<dbReference type="Gene3D" id="3.40.50.2000">
    <property type="entry name" value="Glycogen Phosphorylase B"/>
    <property type="match status" value="2"/>
</dbReference>
<dbReference type="PANTHER" id="PTHR12526:SF630">
    <property type="entry name" value="GLYCOSYLTRANSFERASE"/>
    <property type="match status" value="1"/>
</dbReference>
<reference evidence="3" key="1">
    <citation type="submission" date="2020-08" db="EMBL/GenBank/DDBJ databases">
        <title>Genome public.</title>
        <authorList>
            <person name="Liu C."/>
            <person name="Sun Q."/>
        </authorList>
    </citation>
    <scope>NUCLEOTIDE SEQUENCE</scope>
    <source>
        <strain evidence="3">NSJ-63</strain>
    </source>
</reference>
<gene>
    <name evidence="3" type="ORF">H8693_05500</name>
</gene>
<dbReference type="Pfam" id="PF13439">
    <property type="entry name" value="Glyco_transf_4"/>
    <property type="match status" value="1"/>
</dbReference>
<feature type="domain" description="Glycosyltransferase subfamily 4-like N-terminal" evidence="2">
    <location>
        <begin position="27"/>
        <end position="183"/>
    </location>
</feature>
<feature type="domain" description="Glycosyl transferase family 1" evidence="1">
    <location>
        <begin position="212"/>
        <end position="348"/>
    </location>
</feature>
<protein>
    <submittedName>
        <fullName evidence="3">Glycosyltransferase</fullName>
    </submittedName>
</protein>
<name>A0A926DIG9_9FIRM</name>
<comment type="caution">
    <text evidence="3">The sequence shown here is derived from an EMBL/GenBank/DDBJ whole genome shotgun (WGS) entry which is preliminary data.</text>
</comment>
<dbReference type="Proteomes" id="UP000617951">
    <property type="component" value="Unassembled WGS sequence"/>
</dbReference>
<proteinExistence type="predicted"/>
<evidence type="ECO:0000313" key="4">
    <source>
        <dbReference type="Proteomes" id="UP000617951"/>
    </source>
</evidence>
<dbReference type="PANTHER" id="PTHR12526">
    <property type="entry name" value="GLYCOSYLTRANSFERASE"/>
    <property type="match status" value="1"/>
</dbReference>
<dbReference type="RefSeq" id="WP_249280155.1">
    <property type="nucleotide sequence ID" value="NZ_JACRSS010000002.1"/>
</dbReference>
<sequence>MKTVMYVRANGIYSDSRATKEITSILRAGYQVLIVGWDREGHSEEKCKEVFSKYLKQIKICMFNYQVQDHVGFKNIGKLYKWLRFVANILHKNKDKVDIVHACNLDTILLCYKKCKKYNIKIVYDIFDYYVDGHGSIPSCLRSFIEKLEIGIIDTADVTVICTDERREQIAKSSPKKIIVVHNTPEVEWLHNDIEYDYFYCGTFCIQRLIEEIFKKYKDNSDLKFGFAGYGLYKDQAKELDKKYENFKYLGQIMYKDCLINESKSICLSAIYEPTIRNHRLCAPNKFYESLALGKPVIVCRGTGIDKVVEKYNIGIVINYDVNEFYDAVRAFKSNPAMCEEMGKRARNLYDEKYNWGLMEKILLDEYEAMLRKE</sequence>
<evidence type="ECO:0000259" key="1">
    <source>
        <dbReference type="Pfam" id="PF00534"/>
    </source>
</evidence>
<dbReference type="EMBL" id="JACRSS010000002">
    <property type="protein sequence ID" value="MBC8538387.1"/>
    <property type="molecule type" value="Genomic_DNA"/>
</dbReference>
<evidence type="ECO:0000259" key="2">
    <source>
        <dbReference type="Pfam" id="PF13439"/>
    </source>
</evidence>